<dbReference type="InterPro" id="IPR011009">
    <property type="entry name" value="Kinase-like_dom_sf"/>
</dbReference>
<evidence type="ECO:0000313" key="8">
    <source>
        <dbReference type="EMBL" id="TFJ80096.1"/>
    </source>
</evidence>
<evidence type="ECO:0000256" key="1">
    <source>
        <dbReference type="ARBA" id="ARBA00022679"/>
    </source>
</evidence>
<feature type="domain" description="Protein kinase" evidence="7">
    <location>
        <begin position="111"/>
        <end position="367"/>
    </location>
</feature>
<reference evidence="8 9" key="1">
    <citation type="submission" date="2019-01" db="EMBL/GenBank/DDBJ databases">
        <title>Nuclear Genome Assembly of the Microalgal Biofuel strain Nannochloropsis salina CCMP1776.</title>
        <authorList>
            <person name="Hovde B."/>
        </authorList>
    </citation>
    <scope>NUCLEOTIDE SEQUENCE [LARGE SCALE GENOMIC DNA]</scope>
    <source>
        <strain evidence="8 9">CCMP1776</strain>
    </source>
</reference>
<dbReference type="GO" id="GO:0004674">
    <property type="term" value="F:protein serine/threonine kinase activity"/>
    <property type="evidence" value="ECO:0007669"/>
    <property type="project" value="InterPro"/>
</dbReference>
<keyword evidence="3" id="KW-0418">Kinase</keyword>
<dbReference type="CDD" id="cd14009">
    <property type="entry name" value="STKc_ATG1_ULK_like"/>
    <property type="match status" value="1"/>
</dbReference>
<dbReference type="InterPro" id="IPR045269">
    <property type="entry name" value="Atg1-like"/>
</dbReference>
<sequence length="1025" mass="110903">MNLSDLSSVLKEAGRGTKGRTRLSPLCCQQEGDPKRTRRDKLPAAASHVTYLECFNFTRQGLGQQLCSSLARGIYMLCTVAGYDRTLNCCLMPSAYKSPFWPNAVLAGDQVRLLERLGKGSFATVYRAVHLVSNQEAAIKDILQERLTLKLQENLESEISILKNHAHRNIVRLYDIERSDKHIYIILEYCRGGDLQRFIKNQPGARLGEATAQHFLRHLAAGLKFLNDRNLVHRDIKPQNLLLTENSPHAVLKIADFGFARHLEGSSMAETLCGSPLYMAPEILGHNQYNAKADLWSVGAVLFEMVAGRPPFAAQNQAELLRVIKRPLQIPAGVDLSAPCLALLQRLLKREPLERISFEDFFTNDFIDMKGSGILLEENHYHVSAGLEGVTSQQVPLSLPGQEGSSSPQGTTSPVYTPEPSPAAAAETLALRQTRISESPSPWPASVSRRAPAARPENGPAEEFECEGQEALEAIWSRAGRVAAPLAAVARRAMLPAPGALPFQTEGATTSQVPHPTPRGNPFKPLAASPPGAVALSHQGRSTSAPWHSSRRTSSPPSSLPSSSFSSGPGGTGGGDGAESVESDGFVIVHAGVPQDTFLKLVRQPPPRPSSYRPPASLFHHPFRDQEHPTKQHRQQHQQEFASCASKMPPSGGLPLQLAQTHTVKRAEDGQPEPRSCAAIRSTDSVEGALRVLAYVEHSTRRAVLIASLGDAAAIAALSVRRGVLKAGSGCLASAVQTILLHRDWGSSPDRAGKESVFSSTETSSSSLHSSSGSLSTAAREGAKASALLVDALVLYLKSLSVVGTAIKALRQVVDVIQIHSDGQLDELCARYGQRCAALKEAGGHETGRECALSTCGDPFGASAGMLSTSSLQERISSLQGWLELHFSVILDRAQECRAQMDKQGQEPAERPDLERVGVVAGEESEWAASRALVTRSAEELLYKHALSLAKEGAVKELLGQWGRGRELYAQARLMMEALLAEPLLSLEDQTTLQHYQAEFCSREEELARADSAARIGGNIHIKER</sequence>
<feature type="compositionally biased region" description="Low complexity" evidence="6">
    <location>
        <begin position="756"/>
        <end position="773"/>
    </location>
</feature>
<dbReference type="Gene3D" id="1.10.510.10">
    <property type="entry name" value="Transferase(Phosphotransferase) domain 1"/>
    <property type="match status" value="1"/>
</dbReference>
<feature type="region of interest" description="Disordered" evidence="6">
    <location>
        <begin position="436"/>
        <end position="464"/>
    </location>
</feature>
<evidence type="ECO:0000256" key="3">
    <source>
        <dbReference type="ARBA" id="ARBA00022777"/>
    </source>
</evidence>
<dbReference type="PROSITE" id="PS00107">
    <property type="entry name" value="PROTEIN_KINASE_ATP"/>
    <property type="match status" value="1"/>
</dbReference>
<dbReference type="GO" id="GO:0005776">
    <property type="term" value="C:autophagosome"/>
    <property type="evidence" value="ECO:0007669"/>
    <property type="project" value="TreeGrafter"/>
</dbReference>
<feature type="compositionally biased region" description="Gly residues" evidence="6">
    <location>
        <begin position="568"/>
        <end position="577"/>
    </location>
</feature>
<feature type="binding site" evidence="5">
    <location>
        <position position="140"/>
    </location>
    <ligand>
        <name>ATP</name>
        <dbReference type="ChEBI" id="CHEBI:30616"/>
    </ligand>
</feature>
<comment type="caution">
    <text evidence="8">The sequence shown here is derived from an EMBL/GenBank/DDBJ whole genome shotgun (WGS) entry which is preliminary data.</text>
</comment>
<feature type="region of interest" description="Disordered" evidence="6">
    <location>
        <begin position="395"/>
        <end position="422"/>
    </location>
</feature>
<name>A0A4D9CMV8_9STRA</name>
<evidence type="ECO:0000256" key="6">
    <source>
        <dbReference type="SAM" id="MobiDB-lite"/>
    </source>
</evidence>
<evidence type="ECO:0000256" key="2">
    <source>
        <dbReference type="ARBA" id="ARBA00022741"/>
    </source>
</evidence>
<dbReference type="SMART" id="SM00220">
    <property type="entry name" value="S_TKc"/>
    <property type="match status" value="1"/>
</dbReference>
<evidence type="ECO:0000259" key="7">
    <source>
        <dbReference type="PROSITE" id="PS50011"/>
    </source>
</evidence>
<dbReference type="PANTHER" id="PTHR24348:SF22">
    <property type="entry name" value="NON-SPECIFIC SERINE_THREONINE PROTEIN KINASE"/>
    <property type="match status" value="1"/>
</dbReference>
<dbReference type="OrthoDB" id="346907at2759"/>
<feature type="compositionally biased region" description="Low complexity" evidence="6">
    <location>
        <begin position="444"/>
        <end position="456"/>
    </location>
</feature>
<dbReference type="PROSITE" id="PS50011">
    <property type="entry name" value="PROTEIN_KINASE_DOM"/>
    <property type="match status" value="1"/>
</dbReference>
<feature type="region of interest" description="Disordered" evidence="6">
    <location>
        <begin position="12"/>
        <end position="40"/>
    </location>
</feature>
<evidence type="ECO:0000313" key="9">
    <source>
        <dbReference type="Proteomes" id="UP000355283"/>
    </source>
</evidence>
<dbReference type="InterPro" id="IPR000719">
    <property type="entry name" value="Prot_kinase_dom"/>
</dbReference>
<dbReference type="EMBL" id="SDOX01000183">
    <property type="protein sequence ID" value="TFJ80096.1"/>
    <property type="molecule type" value="Genomic_DNA"/>
</dbReference>
<evidence type="ECO:0000256" key="5">
    <source>
        <dbReference type="PROSITE-ProRule" id="PRU10141"/>
    </source>
</evidence>
<gene>
    <name evidence="8" type="ORF">NSK_008653</name>
</gene>
<dbReference type="PROSITE" id="PS00108">
    <property type="entry name" value="PROTEIN_KINASE_ST"/>
    <property type="match status" value="1"/>
</dbReference>
<dbReference type="GO" id="GO:0000045">
    <property type="term" value="P:autophagosome assembly"/>
    <property type="evidence" value="ECO:0007669"/>
    <property type="project" value="TreeGrafter"/>
</dbReference>
<organism evidence="8 9">
    <name type="scientific">Nannochloropsis salina CCMP1776</name>
    <dbReference type="NCBI Taxonomy" id="1027361"/>
    <lineage>
        <taxon>Eukaryota</taxon>
        <taxon>Sar</taxon>
        <taxon>Stramenopiles</taxon>
        <taxon>Ochrophyta</taxon>
        <taxon>Eustigmatophyceae</taxon>
        <taxon>Eustigmatales</taxon>
        <taxon>Monodopsidaceae</taxon>
        <taxon>Microchloropsis</taxon>
        <taxon>Microchloropsis salina</taxon>
    </lineage>
</organism>
<dbReference type="FunFam" id="3.30.200.20:FF:000042">
    <property type="entry name" value="Aurora kinase A"/>
    <property type="match status" value="1"/>
</dbReference>
<feature type="region of interest" description="Disordered" evidence="6">
    <location>
        <begin position="501"/>
        <end position="581"/>
    </location>
</feature>
<dbReference type="GO" id="GO:0000407">
    <property type="term" value="C:phagophore assembly site"/>
    <property type="evidence" value="ECO:0007669"/>
    <property type="project" value="TreeGrafter"/>
</dbReference>
<dbReference type="GO" id="GO:0005829">
    <property type="term" value="C:cytosol"/>
    <property type="evidence" value="ECO:0007669"/>
    <property type="project" value="TreeGrafter"/>
</dbReference>
<accession>A0A4D9CMV8</accession>
<dbReference type="AlphaFoldDB" id="A0A4D9CMV8"/>
<feature type="compositionally biased region" description="Low complexity" evidence="6">
    <location>
        <begin position="552"/>
        <end position="567"/>
    </location>
</feature>
<dbReference type="GO" id="GO:0005524">
    <property type="term" value="F:ATP binding"/>
    <property type="evidence" value="ECO:0007669"/>
    <property type="project" value="UniProtKB-UniRule"/>
</dbReference>
<dbReference type="InterPro" id="IPR017441">
    <property type="entry name" value="Protein_kinase_ATP_BS"/>
</dbReference>
<dbReference type="Pfam" id="PF00069">
    <property type="entry name" value="Pkinase"/>
    <property type="match status" value="1"/>
</dbReference>
<feature type="compositionally biased region" description="Polar residues" evidence="6">
    <location>
        <begin position="403"/>
        <end position="415"/>
    </location>
</feature>
<keyword evidence="9" id="KW-1185">Reference proteome</keyword>
<dbReference type="SUPFAM" id="SSF56112">
    <property type="entry name" value="Protein kinase-like (PK-like)"/>
    <property type="match status" value="1"/>
</dbReference>
<dbReference type="GO" id="GO:0010506">
    <property type="term" value="P:regulation of autophagy"/>
    <property type="evidence" value="ECO:0007669"/>
    <property type="project" value="InterPro"/>
</dbReference>
<protein>
    <recommendedName>
        <fullName evidence="7">Protein kinase domain-containing protein</fullName>
    </recommendedName>
</protein>
<evidence type="ECO:0000256" key="4">
    <source>
        <dbReference type="ARBA" id="ARBA00022840"/>
    </source>
</evidence>
<dbReference type="FunFam" id="1.10.510.10:FF:000571">
    <property type="entry name" value="Maternal embryonic leucine zipper kinase"/>
    <property type="match status" value="1"/>
</dbReference>
<keyword evidence="4 5" id="KW-0067">ATP-binding</keyword>
<keyword evidence="1" id="KW-0808">Transferase</keyword>
<dbReference type="GO" id="GO:0016020">
    <property type="term" value="C:membrane"/>
    <property type="evidence" value="ECO:0007669"/>
    <property type="project" value="TreeGrafter"/>
</dbReference>
<keyword evidence="2 5" id="KW-0547">Nucleotide-binding</keyword>
<feature type="region of interest" description="Disordered" evidence="6">
    <location>
        <begin position="749"/>
        <end position="773"/>
    </location>
</feature>
<dbReference type="Proteomes" id="UP000355283">
    <property type="component" value="Unassembled WGS sequence"/>
</dbReference>
<proteinExistence type="predicted"/>
<dbReference type="InterPro" id="IPR008271">
    <property type="entry name" value="Ser/Thr_kinase_AS"/>
</dbReference>
<dbReference type="PANTHER" id="PTHR24348">
    <property type="entry name" value="SERINE/THREONINE-PROTEIN KINASE UNC-51-RELATED"/>
    <property type="match status" value="1"/>
</dbReference>